<dbReference type="InterPro" id="IPR036237">
    <property type="entry name" value="Xyl_isomerase-like_sf"/>
</dbReference>
<protein>
    <submittedName>
        <fullName evidence="4">Hydroxypyruvate isomerase</fullName>
    </submittedName>
</protein>
<dbReference type="InterPro" id="IPR026040">
    <property type="entry name" value="HyI-like"/>
</dbReference>
<evidence type="ECO:0000313" key="5">
    <source>
        <dbReference type="Proteomes" id="UP000662678"/>
    </source>
</evidence>
<evidence type="ECO:0000256" key="2">
    <source>
        <dbReference type="PIRNR" id="PIRNR006241"/>
    </source>
</evidence>
<evidence type="ECO:0000259" key="3">
    <source>
        <dbReference type="Pfam" id="PF01261"/>
    </source>
</evidence>
<dbReference type="InterPro" id="IPR013022">
    <property type="entry name" value="Xyl_isomerase-like_TIM-brl"/>
</dbReference>
<keyword evidence="1 2" id="KW-0413">Isomerase</keyword>
<dbReference type="RefSeq" id="WP_189352671.1">
    <property type="nucleotide sequence ID" value="NZ_BMYP01000011.1"/>
</dbReference>
<dbReference type="Pfam" id="PF01261">
    <property type="entry name" value="AP_endonuc_2"/>
    <property type="match status" value="1"/>
</dbReference>
<name>A0ABQ3HA16_9NEIS</name>
<dbReference type="PANTHER" id="PTHR43489:SF6">
    <property type="entry name" value="HYDROXYPYRUVATE ISOMERASE-RELATED"/>
    <property type="match status" value="1"/>
</dbReference>
<dbReference type="InterPro" id="IPR050417">
    <property type="entry name" value="Sugar_Epim/Isomerase"/>
</dbReference>
<sequence>MPRFAANLSLLFTELPLPARFAAAAAAGFDAVEIQFPYDYPAPLLRTAADAAAVDIILINLPAGDLMAGGYGLASHPARTAPFRAALAEGERYAQLLGVRMVNVLAGRFDPQQDAAQTRQTLAANLALAGERLAMHGIHVTCEAINNLDMPGFVASTPAELAAVLAEAAHPNVSMQLDLYHLARMQLELAGTLAQYLPQTAHIQFADCPGRHEPGTGTLPLAQIFALLDELGYTGWCAAEYRPATSTVSSLHWLTARY</sequence>
<comment type="similarity">
    <text evidence="2">Belongs to the hyi family.</text>
</comment>
<evidence type="ECO:0000256" key="1">
    <source>
        <dbReference type="ARBA" id="ARBA00023235"/>
    </source>
</evidence>
<evidence type="ECO:0000313" key="4">
    <source>
        <dbReference type="EMBL" id="GHD74617.1"/>
    </source>
</evidence>
<dbReference type="SUPFAM" id="SSF51658">
    <property type="entry name" value="Xylose isomerase-like"/>
    <property type="match status" value="1"/>
</dbReference>
<accession>A0ABQ3HA16</accession>
<keyword evidence="5" id="KW-1185">Reference proteome</keyword>
<dbReference type="EMBL" id="BMYP01000011">
    <property type="protein sequence ID" value="GHD74617.1"/>
    <property type="molecule type" value="Genomic_DNA"/>
</dbReference>
<comment type="caution">
    <text evidence="4">The sequence shown here is derived from an EMBL/GenBank/DDBJ whole genome shotgun (WGS) entry which is preliminary data.</text>
</comment>
<dbReference type="PANTHER" id="PTHR43489">
    <property type="entry name" value="ISOMERASE"/>
    <property type="match status" value="1"/>
</dbReference>
<dbReference type="GO" id="GO:0016853">
    <property type="term" value="F:isomerase activity"/>
    <property type="evidence" value="ECO:0007669"/>
    <property type="project" value="UniProtKB-KW"/>
</dbReference>
<organism evidence="4 5">
    <name type="scientific">Vogesella fluminis</name>
    <dbReference type="NCBI Taxonomy" id="1069161"/>
    <lineage>
        <taxon>Bacteria</taxon>
        <taxon>Pseudomonadati</taxon>
        <taxon>Pseudomonadota</taxon>
        <taxon>Betaproteobacteria</taxon>
        <taxon>Neisseriales</taxon>
        <taxon>Chromobacteriaceae</taxon>
        <taxon>Vogesella</taxon>
    </lineage>
</organism>
<dbReference type="Proteomes" id="UP000662678">
    <property type="component" value="Unassembled WGS sequence"/>
</dbReference>
<feature type="domain" description="Xylose isomerase-like TIM barrel" evidence="3">
    <location>
        <begin position="21"/>
        <end position="255"/>
    </location>
</feature>
<dbReference type="Gene3D" id="3.20.20.150">
    <property type="entry name" value="Divalent-metal-dependent TIM barrel enzymes"/>
    <property type="match status" value="1"/>
</dbReference>
<gene>
    <name evidence="4" type="ORF">GCM10011419_11170</name>
</gene>
<proteinExistence type="inferred from homology"/>
<dbReference type="PIRSF" id="PIRSF006241">
    <property type="entry name" value="HyI"/>
    <property type="match status" value="1"/>
</dbReference>
<reference evidence="5" key="1">
    <citation type="journal article" date="2019" name="Int. J. Syst. Evol. Microbiol.">
        <title>The Global Catalogue of Microorganisms (GCM) 10K type strain sequencing project: providing services to taxonomists for standard genome sequencing and annotation.</title>
        <authorList>
            <consortium name="The Broad Institute Genomics Platform"/>
            <consortium name="The Broad Institute Genome Sequencing Center for Infectious Disease"/>
            <person name="Wu L."/>
            <person name="Ma J."/>
        </authorList>
    </citation>
    <scope>NUCLEOTIDE SEQUENCE [LARGE SCALE GENOMIC DNA]</scope>
    <source>
        <strain evidence="5">KCTC 23713</strain>
    </source>
</reference>